<evidence type="ECO:0000259" key="3">
    <source>
        <dbReference type="PROSITE" id="PS50245"/>
    </source>
</evidence>
<sequence>MEATEESPSKEISDGLIDELLSSREHGAPDTRDLDPLLNHQDTVEAPVETSGADQQGVDLLDQIFESAPEASPQQIPFAAPRAHTQEHYSDSEEQDRKSDSDGKSYSSHEDFRCLESTGHSAANRHETTEAPYFGHSTEEADEPPILQRAKFDAISETGDDDFAKSVEPDPSQFTVDTLSDPSDDMETPAAAAVCRYRWSKTVATNSADVGFYLSAAPNDPVLLTWDETPQAYFSDQIKITSGDYHGNLVVDGKSFPIEDFSVRSYTFEVDLFVKEDDLTTQESNLPKVNHSSESLDKVAPIADQEIKISSRIEELVRHQLAGQENKSNRDGIQGRSMSQSPPVAMTRDSPIGNDGKEATFELSANGLWGSGDLRVKYQTEEKQSDRLERPSSRGYDGLKSDVVEDVIGVLSQRSFSQGSENLDRENSLKGSSRPPSANSFVQSPDGEVLRRSRPSSVGDTNFDGAEKRGSRPTSVGILPSPASSSLVGSPRHTPTHEALLGRPMSSDRFSPSSSQRSIDKTELSPGRSFPGSRRSSSPLQNPVAGNIDNISPSVWNTTVSGHSTPQKSMAFSQLTSERSKLGENGAMINNHSSKPPSHPSTRTPSRNSSSVSMTSEPELAQYMEAKSRHSSGERAIGKSQPLYSDELFLEAQGVKGSDRAASLPNYRPQNVDGRSYTPDNRVRVPPADLVSFRNALVTERMEDMLGRSSQPLSAASLSRNSSRSATPVASDSTVKDMSNIDQIYDLEASVSNLRKLLTNRESEVHTLQAQIADLKDINRSLREELEHRVHRHTPSSHVQESAEFKQLQSEKEILASEIVNLREQLQRMNKSQTPSGRSSVNSGIVDYNPTSPAVLQRKIADLEAHIRDMQEVTESTTASLTRAEDKVKQLQEENTQLKTKLKNNSELQNGIDQHSLRVELRTLREDIRSLKERNYQLTEENMRLLEGQGSRTRDTDLIPVEGPRLSSSLKSDEGTRYSPGYSTSSLFKRDFTPPGTSLSQNTENSVLSSPSLSRKDISLRDLRHSAHNRSYDADLKVSDANRLLQQRNSLESSRLRTQSKDRSAGSKSASYTRSNLTYSDRSVPDGEVAEKLYSDRYSKLTAPMDKKMEEPSEKLGTSSYLDKHYAALREGELSDYKLKQDYDERSREDKHKYTRDSLRDVDLRTTSSGLQHSSSSAISSKDIFLSLKHRTRRWLNEVDRGQRPTDYDSDSTEVLMLGLTGQCPEKSSPKNGTSSSSSSGEKMKKEISASLFTKENKYISGNLDFQRYHSTSGRHADDTGDDSDTATDILLAQDTTPRASQRRPSLGSDGTGSNLSDNEDESLMRRRSKSVDTNRSQDSSRSRPLSTLPRSGLTARSVTSIDSMRASAGLRSVLPAPQVTQHNKGELLGKNLSSLLNSSLTQGLRPFAPRSIADIRVEDVIKFSRVGGKLTQGVVKYVGHLPGRSEAYLGVELDKDEGKHDGTFESIRYFKCKPNKGVFVAFNKVVMAWAP</sequence>
<feature type="region of interest" description="Disordered" evidence="2">
    <location>
        <begin position="1221"/>
        <end position="1246"/>
    </location>
</feature>
<feature type="compositionally biased region" description="Polar residues" evidence="2">
    <location>
        <begin position="172"/>
        <end position="181"/>
    </location>
</feature>
<dbReference type="Gene3D" id="2.30.30.190">
    <property type="entry name" value="CAP Gly-rich-like domain"/>
    <property type="match status" value="1"/>
</dbReference>
<feature type="coiled-coil region" evidence="1">
    <location>
        <begin position="874"/>
        <end position="941"/>
    </location>
</feature>
<feature type="compositionally biased region" description="Low complexity" evidence="2">
    <location>
        <begin position="713"/>
        <end position="726"/>
    </location>
</feature>
<feature type="region of interest" description="Disordered" evidence="2">
    <location>
        <begin position="947"/>
        <end position="1013"/>
    </location>
</feature>
<feature type="region of interest" description="Disordered" evidence="2">
    <location>
        <begin position="707"/>
        <end position="731"/>
    </location>
</feature>
<evidence type="ECO:0000313" key="5">
    <source>
        <dbReference type="Proteomes" id="UP001497497"/>
    </source>
</evidence>
<feature type="compositionally biased region" description="Basic and acidic residues" evidence="2">
    <location>
        <begin position="21"/>
        <end position="35"/>
    </location>
</feature>
<feature type="compositionally biased region" description="Polar residues" evidence="2">
    <location>
        <begin position="1047"/>
        <end position="1057"/>
    </location>
</feature>
<feature type="region of interest" description="Disordered" evidence="2">
    <location>
        <begin position="1047"/>
        <end position="1084"/>
    </location>
</feature>
<evidence type="ECO:0000256" key="2">
    <source>
        <dbReference type="SAM" id="MobiDB-lite"/>
    </source>
</evidence>
<proteinExistence type="predicted"/>
<feature type="compositionally biased region" description="Polar residues" evidence="2">
    <location>
        <begin position="1294"/>
        <end position="1304"/>
    </location>
</feature>
<feature type="compositionally biased region" description="Low complexity" evidence="2">
    <location>
        <begin position="590"/>
        <end position="616"/>
    </location>
</feature>
<feature type="domain" description="CAP-Gly" evidence="3">
    <location>
        <begin position="1440"/>
        <end position="1482"/>
    </location>
</feature>
<feature type="compositionally biased region" description="Low complexity" evidence="2">
    <location>
        <begin position="1343"/>
        <end position="1352"/>
    </location>
</feature>
<feature type="compositionally biased region" description="Low complexity" evidence="2">
    <location>
        <begin position="1226"/>
        <end position="1241"/>
    </location>
</feature>
<feature type="compositionally biased region" description="Basic and acidic residues" evidence="2">
    <location>
        <begin position="84"/>
        <end position="114"/>
    </location>
</feature>
<feature type="region of interest" description="Disordered" evidence="2">
    <location>
        <begin position="322"/>
        <end position="358"/>
    </location>
</feature>
<name>A0AAV2I8N2_LYMST</name>
<keyword evidence="5" id="KW-1185">Reference proteome</keyword>
<accession>A0AAV2I8N2</accession>
<feature type="compositionally biased region" description="Polar residues" evidence="2">
    <location>
        <begin position="1066"/>
        <end position="1081"/>
    </location>
</feature>
<feature type="region of interest" description="Disordered" evidence="2">
    <location>
        <begin position="1293"/>
        <end position="1359"/>
    </location>
</feature>
<dbReference type="SUPFAM" id="SSF74924">
    <property type="entry name" value="Cap-Gly domain"/>
    <property type="match status" value="1"/>
</dbReference>
<feature type="region of interest" description="Disordered" evidence="2">
    <location>
        <begin position="418"/>
        <end position="617"/>
    </location>
</feature>
<dbReference type="InterPro" id="IPR036859">
    <property type="entry name" value="CAP-Gly_dom_sf"/>
</dbReference>
<dbReference type="Proteomes" id="UP001497497">
    <property type="component" value="Unassembled WGS sequence"/>
</dbReference>
<comment type="caution">
    <text evidence="4">The sequence shown here is derived from an EMBL/GenBank/DDBJ whole genome shotgun (WGS) entry which is preliminary data.</text>
</comment>
<dbReference type="EMBL" id="CAXITT010000492">
    <property type="protein sequence ID" value="CAL1542568.1"/>
    <property type="molecule type" value="Genomic_DNA"/>
</dbReference>
<feature type="region of interest" description="Disordered" evidence="2">
    <location>
        <begin position="162"/>
        <end position="186"/>
    </location>
</feature>
<organism evidence="4 5">
    <name type="scientific">Lymnaea stagnalis</name>
    <name type="common">Great pond snail</name>
    <name type="synonym">Helix stagnalis</name>
    <dbReference type="NCBI Taxonomy" id="6523"/>
    <lineage>
        <taxon>Eukaryota</taxon>
        <taxon>Metazoa</taxon>
        <taxon>Spiralia</taxon>
        <taxon>Lophotrochozoa</taxon>
        <taxon>Mollusca</taxon>
        <taxon>Gastropoda</taxon>
        <taxon>Heterobranchia</taxon>
        <taxon>Euthyneura</taxon>
        <taxon>Panpulmonata</taxon>
        <taxon>Hygrophila</taxon>
        <taxon>Lymnaeoidea</taxon>
        <taxon>Lymnaeidae</taxon>
        <taxon>Lymnaea</taxon>
    </lineage>
</organism>
<feature type="compositionally biased region" description="Low complexity" evidence="2">
    <location>
        <begin position="503"/>
        <end position="517"/>
    </location>
</feature>
<keyword evidence="1" id="KW-0175">Coiled coil</keyword>
<evidence type="ECO:0000313" key="4">
    <source>
        <dbReference type="EMBL" id="CAL1542568.1"/>
    </source>
</evidence>
<evidence type="ECO:0000256" key="1">
    <source>
        <dbReference type="SAM" id="Coils"/>
    </source>
</evidence>
<dbReference type="Pfam" id="PF01302">
    <property type="entry name" value="CAP_GLY"/>
    <property type="match status" value="1"/>
</dbReference>
<feature type="compositionally biased region" description="Low complexity" evidence="2">
    <location>
        <begin position="525"/>
        <end position="539"/>
    </location>
</feature>
<feature type="compositionally biased region" description="Polar residues" evidence="2">
    <location>
        <begin position="995"/>
        <end position="1013"/>
    </location>
</feature>
<dbReference type="InterPro" id="IPR000938">
    <property type="entry name" value="CAP-Gly_domain"/>
</dbReference>
<feature type="region of interest" description="Disordered" evidence="2">
    <location>
        <begin position="660"/>
        <end position="683"/>
    </location>
</feature>
<reference evidence="4 5" key="1">
    <citation type="submission" date="2024-04" db="EMBL/GenBank/DDBJ databases">
        <authorList>
            <consortium name="Genoscope - CEA"/>
            <person name="William W."/>
        </authorList>
    </citation>
    <scope>NUCLEOTIDE SEQUENCE [LARGE SCALE GENOMIC DNA]</scope>
</reference>
<protein>
    <recommendedName>
        <fullName evidence="3">CAP-Gly domain-containing protein</fullName>
    </recommendedName>
</protein>
<feature type="compositionally biased region" description="Polar residues" evidence="2">
    <location>
        <begin position="549"/>
        <end position="577"/>
    </location>
</feature>
<gene>
    <name evidence="4" type="ORF">GSLYS_00016102001</name>
</gene>
<dbReference type="SMART" id="SM01052">
    <property type="entry name" value="CAP_GLY"/>
    <property type="match status" value="1"/>
</dbReference>
<feature type="compositionally biased region" description="Polar residues" evidence="2">
    <location>
        <begin position="429"/>
        <end position="443"/>
    </location>
</feature>
<dbReference type="PROSITE" id="PS50245">
    <property type="entry name" value="CAP_GLY_2"/>
    <property type="match status" value="1"/>
</dbReference>
<feature type="coiled-coil region" evidence="1">
    <location>
        <begin position="765"/>
        <end position="832"/>
    </location>
</feature>
<feature type="region of interest" description="Disordered" evidence="2">
    <location>
        <begin position="1"/>
        <end position="145"/>
    </location>
</feature>